<dbReference type="Gene3D" id="3.40.50.150">
    <property type="entry name" value="Vaccinia Virus protein VP39"/>
    <property type="match status" value="1"/>
</dbReference>
<dbReference type="GO" id="GO:0036009">
    <property type="term" value="F:protein-glutamine N-methyltransferase activity"/>
    <property type="evidence" value="ECO:0007669"/>
    <property type="project" value="InterPro"/>
</dbReference>
<evidence type="ECO:0000256" key="1">
    <source>
        <dbReference type="ARBA" id="ARBA00022603"/>
    </source>
</evidence>
<dbReference type="EMBL" id="CP080507">
    <property type="protein sequence ID" value="QYM79247.1"/>
    <property type="molecule type" value="Genomic_DNA"/>
</dbReference>
<proteinExistence type="predicted"/>
<keyword evidence="2 5" id="KW-0808">Transferase</keyword>
<keyword evidence="5" id="KW-0687">Ribonucleoprotein</keyword>
<keyword evidence="3" id="KW-0949">S-adenosyl-L-methionine</keyword>
<dbReference type="Proteomes" id="UP000825051">
    <property type="component" value="Chromosome"/>
</dbReference>
<evidence type="ECO:0000313" key="6">
    <source>
        <dbReference type="Proteomes" id="UP000825051"/>
    </source>
</evidence>
<dbReference type="RefSeq" id="WP_220162879.1">
    <property type="nucleotide sequence ID" value="NZ_CP080507.1"/>
</dbReference>
<dbReference type="GO" id="GO:0032259">
    <property type="term" value="P:methylation"/>
    <property type="evidence" value="ECO:0007669"/>
    <property type="project" value="UniProtKB-KW"/>
</dbReference>
<evidence type="ECO:0000256" key="3">
    <source>
        <dbReference type="ARBA" id="ARBA00022691"/>
    </source>
</evidence>
<sequence length="297" mass="32814">MPSRRPEPAAPRTLGDWLHWAESQYARSGAALGQIAAEAHDEALYLLLHALQLPLDSSPDVLSRPLTPTEAAAVRTLFRRRLEDRVPAAYLTRETWLGGLRFHVDERVIIPRSYFVELIPQLPDLLPGVKVRRAVDVCTGSGCLAILLARQFPRAQIDALDLSPDALAVARLNRDAHRLQSRIALHPSDVFDAVPPVPYDIILSNPPYEPSAHVDRQAAEFRAEPRLAHDGGPDGLAIIRKLLAQARERLAPHGIVVIEVGGLRRAISREFRALAPEWLPTADGTDCVCLFRAARLT</sequence>
<evidence type="ECO:0000256" key="2">
    <source>
        <dbReference type="ARBA" id="ARBA00022679"/>
    </source>
</evidence>
<protein>
    <submittedName>
        <fullName evidence="5">50S ribosomal protein L3 N(5)-glutamine methyltransferase</fullName>
        <ecNumber evidence="5">2.1.1.298</ecNumber>
    </submittedName>
</protein>
<dbReference type="Gene3D" id="1.10.8.10">
    <property type="entry name" value="DNA helicase RuvA subunit, C-terminal domain"/>
    <property type="match status" value="1"/>
</dbReference>
<dbReference type="InterPro" id="IPR007848">
    <property type="entry name" value="Small_mtfrase_dom"/>
</dbReference>
<keyword evidence="6" id="KW-1185">Reference proteome</keyword>
<gene>
    <name evidence="5" type="primary">prmB</name>
    <name evidence="5" type="ORF">K0B96_01115</name>
</gene>
<dbReference type="AlphaFoldDB" id="A0A8F9TXA8"/>
<dbReference type="NCBIfam" id="TIGR03533">
    <property type="entry name" value="L3_gln_methyl"/>
    <property type="match status" value="1"/>
</dbReference>
<dbReference type="InterPro" id="IPR004556">
    <property type="entry name" value="HemK-like"/>
</dbReference>
<dbReference type="PROSITE" id="PS00092">
    <property type="entry name" value="N6_MTASE"/>
    <property type="match status" value="1"/>
</dbReference>
<dbReference type="InterPro" id="IPR017127">
    <property type="entry name" value="Ribosome_uL3_MTase"/>
</dbReference>
<dbReference type="PANTHER" id="PTHR47806">
    <property type="entry name" value="50S RIBOSOMAL PROTEIN L3 GLUTAMINE METHYLTRANSFERASE"/>
    <property type="match status" value="1"/>
</dbReference>
<dbReference type="GO" id="GO:0005829">
    <property type="term" value="C:cytosol"/>
    <property type="evidence" value="ECO:0007669"/>
    <property type="project" value="TreeGrafter"/>
</dbReference>
<name>A0A8F9TXA8_9BACT</name>
<evidence type="ECO:0000259" key="4">
    <source>
        <dbReference type="Pfam" id="PF05175"/>
    </source>
</evidence>
<feature type="domain" description="Methyltransferase small" evidence="4">
    <location>
        <begin position="130"/>
        <end position="219"/>
    </location>
</feature>
<evidence type="ECO:0000313" key="5">
    <source>
        <dbReference type="EMBL" id="QYM79247.1"/>
    </source>
</evidence>
<keyword evidence="1 5" id="KW-0489">Methyltransferase</keyword>
<dbReference type="Pfam" id="PF05175">
    <property type="entry name" value="MTS"/>
    <property type="match status" value="1"/>
</dbReference>
<dbReference type="GO" id="GO:0005840">
    <property type="term" value="C:ribosome"/>
    <property type="evidence" value="ECO:0007669"/>
    <property type="project" value="UniProtKB-KW"/>
</dbReference>
<dbReference type="SUPFAM" id="SSF53335">
    <property type="entry name" value="S-adenosyl-L-methionine-dependent methyltransferases"/>
    <property type="match status" value="1"/>
</dbReference>
<dbReference type="CDD" id="cd02440">
    <property type="entry name" value="AdoMet_MTases"/>
    <property type="match status" value="1"/>
</dbReference>
<organism evidence="5 6">
    <name type="scientific">Horticoccus luteus</name>
    <dbReference type="NCBI Taxonomy" id="2862869"/>
    <lineage>
        <taxon>Bacteria</taxon>
        <taxon>Pseudomonadati</taxon>
        <taxon>Verrucomicrobiota</taxon>
        <taxon>Opitutia</taxon>
        <taxon>Opitutales</taxon>
        <taxon>Opitutaceae</taxon>
        <taxon>Horticoccus</taxon>
    </lineage>
</organism>
<keyword evidence="5" id="KW-0689">Ribosomal protein</keyword>
<reference evidence="5" key="1">
    <citation type="submission" date="2021-08" db="EMBL/GenBank/DDBJ databases">
        <title>Genome of a novel bacterium of the phylum Verrucomicrobia, Oleiharenicola sp. KSB-15.</title>
        <authorList>
            <person name="Chung J.-H."/>
            <person name="Ahn J.-H."/>
            <person name="Yoon Y."/>
            <person name="Kim D.-Y."/>
            <person name="An S.-H."/>
            <person name="Park I."/>
            <person name="Yeon J."/>
        </authorList>
    </citation>
    <scope>NUCLEOTIDE SEQUENCE</scope>
    <source>
        <strain evidence="5">KSB-15</strain>
    </source>
</reference>
<accession>A0A8F9TXA8</accession>
<dbReference type="KEGG" id="ole:K0B96_01115"/>
<dbReference type="InterPro" id="IPR002052">
    <property type="entry name" value="DNA_methylase_N6_adenine_CS"/>
</dbReference>
<dbReference type="NCBIfam" id="TIGR00536">
    <property type="entry name" value="hemK_fam"/>
    <property type="match status" value="1"/>
</dbReference>
<dbReference type="GO" id="GO:0003676">
    <property type="term" value="F:nucleic acid binding"/>
    <property type="evidence" value="ECO:0007669"/>
    <property type="project" value="InterPro"/>
</dbReference>
<dbReference type="EC" id="2.1.1.298" evidence="5"/>
<dbReference type="InterPro" id="IPR029063">
    <property type="entry name" value="SAM-dependent_MTases_sf"/>
</dbReference>
<dbReference type="PANTHER" id="PTHR47806:SF1">
    <property type="entry name" value="RIBOSOMAL PROTEIN UL3 GLUTAMINE METHYLTRANSFERASE"/>
    <property type="match status" value="1"/>
</dbReference>